<dbReference type="EMBL" id="MLQR01000031">
    <property type="protein sequence ID" value="OIJ12552.1"/>
    <property type="molecule type" value="Genomic_DNA"/>
</dbReference>
<sequence>MMKKLLSLLVIVALLALAACGGNDDKSSTPNDSETKGSTSKAKEISIFLGKPEIAQEFEAAIADFSSETGIKVTIIPLAGGNAYERMTSLYSSGNAPTIMMMAQEFDVFKDRLLDLSDQPWVETVQEGMTDFVTIDGSVFGQPTTVEAFGFIYNKAILDQAVNGDFDPTTVRTHDDFRSLLEQLDALEGVDPIHVSPMDWSLGAHLTNPLFASQSADRDERHQFMQDMLDGNVSISENDVFNGWLTTFDLIKEFNSNKNAPLAAQYDDGALALANGKTGIWFMGNWAYPQLHEIAPEGEFGFLPVPISNDLSEFGNKEISVGVPSYWVIDASQSTEDQQEAAKEFLNWLVSSESGQEHYVNEFKFIPVFDNFTVKPEDSLSLSVLSYMEGNYTLEWMNLYYPADGWPSMGAAMQKYLSDNSDREGLIQEFEDYWKNAGE</sequence>
<dbReference type="PROSITE" id="PS51257">
    <property type="entry name" value="PROKAR_LIPOPROTEIN"/>
    <property type="match status" value="1"/>
</dbReference>
<protein>
    <submittedName>
        <fullName evidence="5">ABC transporter substrate-binding protein</fullName>
    </submittedName>
</protein>
<dbReference type="Proteomes" id="UP000179524">
    <property type="component" value="Unassembled WGS sequence"/>
</dbReference>
<evidence type="ECO:0000256" key="4">
    <source>
        <dbReference type="SAM" id="SignalP"/>
    </source>
</evidence>
<accession>A0A1S2LJ68</accession>
<keyword evidence="3 4" id="KW-0732">Signal</keyword>
<gene>
    <name evidence="5" type="ORF">BKP37_14090</name>
</gene>
<dbReference type="InterPro" id="IPR050490">
    <property type="entry name" value="Bact_solute-bd_prot1"/>
</dbReference>
<name>A0A1S2LJ68_9BACI</name>
<organism evidence="5 6">
    <name type="scientific">Anaerobacillus alkalilacustris</name>
    <dbReference type="NCBI Taxonomy" id="393763"/>
    <lineage>
        <taxon>Bacteria</taxon>
        <taxon>Bacillati</taxon>
        <taxon>Bacillota</taxon>
        <taxon>Bacilli</taxon>
        <taxon>Bacillales</taxon>
        <taxon>Bacillaceae</taxon>
        <taxon>Anaerobacillus</taxon>
    </lineage>
</organism>
<dbReference type="InterPro" id="IPR006059">
    <property type="entry name" value="SBP"/>
</dbReference>
<evidence type="ECO:0000256" key="2">
    <source>
        <dbReference type="ARBA" id="ARBA00022448"/>
    </source>
</evidence>
<dbReference type="SUPFAM" id="SSF53850">
    <property type="entry name" value="Periplasmic binding protein-like II"/>
    <property type="match status" value="1"/>
</dbReference>
<feature type="signal peptide" evidence="4">
    <location>
        <begin position="1"/>
        <end position="18"/>
    </location>
</feature>
<dbReference type="Pfam" id="PF13416">
    <property type="entry name" value="SBP_bac_8"/>
    <property type="match status" value="1"/>
</dbReference>
<comment type="caution">
    <text evidence="5">The sequence shown here is derived from an EMBL/GenBank/DDBJ whole genome shotgun (WGS) entry which is preliminary data.</text>
</comment>
<evidence type="ECO:0000313" key="5">
    <source>
        <dbReference type="EMBL" id="OIJ12552.1"/>
    </source>
</evidence>
<dbReference type="PANTHER" id="PTHR43649">
    <property type="entry name" value="ARABINOSE-BINDING PROTEIN-RELATED"/>
    <property type="match status" value="1"/>
</dbReference>
<proteinExistence type="inferred from homology"/>
<comment type="similarity">
    <text evidence="1">Belongs to the bacterial solute-binding protein 1 family.</text>
</comment>
<evidence type="ECO:0000256" key="1">
    <source>
        <dbReference type="ARBA" id="ARBA00008520"/>
    </source>
</evidence>
<evidence type="ECO:0000256" key="3">
    <source>
        <dbReference type="ARBA" id="ARBA00022729"/>
    </source>
</evidence>
<dbReference type="AlphaFoldDB" id="A0A1S2LJ68"/>
<evidence type="ECO:0000313" key="6">
    <source>
        <dbReference type="Proteomes" id="UP000179524"/>
    </source>
</evidence>
<keyword evidence="6" id="KW-1185">Reference proteome</keyword>
<dbReference type="PANTHER" id="PTHR43649:SF34">
    <property type="entry name" value="ABC TRANSPORTER PERIPLASMIC-BINDING PROTEIN YCJN-RELATED"/>
    <property type="match status" value="1"/>
</dbReference>
<keyword evidence="2" id="KW-0813">Transport</keyword>
<feature type="chain" id="PRO_5038465444" evidence="4">
    <location>
        <begin position="19"/>
        <end position="439"/>
    </location>
</feature>
<reference evidence="5 6" key="1">
    <citation type="submission" date="2016-10" db="EMBL/GenBank/DDBJ databases">
        <title>Draft genome sequences of four alkaliphilic bacteria belonging to the Anaerobacillus genus.</title>
        <authorList>
            <person name="Bassil N.M."/>
            <person name="Lloyd J.R."/>
        </authorList>
    </citation>
    <scope>NUCLEOTIDE SEQUENCE [LARGE SCALE GENOMIC DNA]</scope>
    <source>
        <strain evidence="5 6">DSM 18345</strain>
    </source>
</reference>
<dbReference type="Gene3D" id="3.40.190.10">
    <property type="entry name" value="Periplasmic binding protein-like II"/>
    <property type="match status" value="2"/>
</dbReference>